<sequence length="66" mass="7261">MGVVGVIRVTSLFLDSWIWLGGTIAKWSSYVETQCRCVNHQHGILCAMGSLRSIPYLEPESGPRGP</sequence>
<dbReference type="Proteomes" id="UP001227192">
    <property type="component" value="Unassembled WGS sequence"/>
</dbReference>
<evidence type="ECO:0000313" key="2">
    <source>
        <dbReference type="Proteomes" id="UP001227192"/>
    </source>
</evidence>
<reference evidence="1" key="1">
    <citation type="submission" date="2015-06" db="EMBL/GenBank/DDBJ databases">
        <authorList>
            <person name="Nguyen H."/>
        </authorList>
    </citation>
    <scope>NUCLEOTIDE SEQUENCE</scope>
    <source>
        <strain evidence="1">DAOM 180753</strain>
    </source>
</reference>
<dbReference type="AlphaFoldDB" id="A0AAI9XB38"/>
<accession>A0AAI9XB38</accession>
<protein>
    <submittedName>
        <fullName evidence="1">Uncharacterized protein</fullName>
    </submittedName>
</protein>
<evidence type="ECO:0000313" key="1">
    <source>
        <dbReference type="EMBL" id="KAJ9489643.1"/>
    </source>
</evidence>
<gene>
    <name evidence="1" type="ORF">VN97_g3613</name>
</gene>
<name>A0AAI9XB38_PENTH</name>
<reference evidence="1" key="2">
    <citation type="journal article" date="2016" name="Fungal Biol.">
        <title>Ochratoxin A production by Penicillium thymicola.</title>
        <authorList>
            <person name="Nguyen H.D.T."/>
            <person name="McMullin D.R."/>
            <person name="Ponomareva E."/>
            <person name="Riley R."/>
            <person name="Pomraning K.R."/>
            <person name="Baker S.E."/>
            <person name="Seifert K.A."/>
        </authorList>
    </citation>
    <scope>NUCLEOTIDE SEQUENCE</scope>
    <source>
        <strain evidence="1">DAOM 180753</strain>
    </source>
</reference>
<proteinExistence type="predicted"/>
<comment type="caution">
    <text evidence="1">The sequence shown here is derived from an EMBL/GenBank/DDBJ whole genome shotgun (WGS) entry which is preliminary data.</text>
</comment>
<organism evidence="1 2">
    <name type="scientific">Penicillium thymicola</name>
    <dbReference type="NCBI Taxonomy" id="293382"/>
    <lineage>
        <taxon>Eukaryota</taxon>
        <taxon>Fungi</taxon>
        <taxon>Dikarya</taxon>
        <taxon>Ascomycota</taxon>
        <taxon>Pezizomycotina</taxon>
        <taxon>Eurotiomycetes</taxon>
        <taxon>Eurotiomycetidae</taxon>
        <taxon>Eurotiales</taxon>
        <taxon>Aspergillaceae</taxon>
        <taxon>Penicillium</taxon>
    </lineage>
</organism>
<keyword evidence="2" id="KW-1185">Reference proteome</keyword>
<dbReference type="EMBL" id="LACB01000078">
    <property type="protein sequence ID" value="KAJ9489643.1"/>
    <property type="molecule type" value="Genomic_DNA"/>
</dbReference>